<evidence type="ECO:0000259" key="2">
    <source>
        <dbReference type="Pfam" id="PF00144"/>
    </source>
</evidence>
<dbReference type="EMBL" id="CDHN01000006">
    <property type="protein sequence ID" value="CEJ93688.1"/>
    <property type="molecule type" value="Genomic_DNA"/>
</dbReference>
<feature type="domain" description="Beta-lactamase-related" evidence="2">
    <location>
        <begin position="14"/>
        <end position="348"/>
    </location>
</feature>
<dbReference type="InterPro" id="IPR050491">
    <property type="entry name" value="AmpC-like"/>
</dbReference>
<dbReference type="InterPro" id="IPR001466">
    <property type="entry name" value="Beta-lactam-related"/>
</dbReference>
<evidence type="ECO:0000313" key="5">
    <source>
        <dbReference type="Proteomes" id="UP000039046"/>
    </source>
</evidence>
<dbReference type="Pfam" id="PF11954">
    <property type="entry name" value="DUF3471"/>
    <property type="match status" value="1"/>
</dbReference>
<proteinExistence type="inferred from homology"/>
<dbReference type="OrthoDB" id="5946976at2759"/>
<evidence type="ECO:0008006" key="6">
    <source>
        <dbReference type="Google" id="ProtNLM"/>
    </source>
</evidence>
<gene>
    <name evidence="4" type="ORF">VHEMI09261</name>
</gene>
<protein>
    <recommendedName>
        <fullName evidence="6">Beta-lactamase family protein</fullName>
    </recommendedName>
</protein>
<evidence type="ECO:0000256" key="1">
    <source>
        <dbReference type="ARBA" id="ARBA00038215"/>
    </source>
</evidence>
<accession>A0A0A1TQ30</accession>
<dbReference type="Gene3D" id="3.40.710.10">
    <property type="entry name" value="DD-peptidase/beta-lactamase superfamily"/>
    <property type="match status" value="1"/>
</dbReference>
<sequence length="516" mass="57394">MSGVLGFLTSPAFSARVQSVMSTHHVPGMAVALLDHGHIASAGFGLSSIDPPRNCTPDTLFDIASSSKSMTVGALGVLLTGELHPTITFQTPVREILGDDFIMAQKEYSDQITIDDIISHRTGLTAHDLSYFGPNATGPDRPDSAISIVRNLRNLPLTAALRSKFYYNNIMYTVASHVVEVLSSTSFKNFLETTFFKPLDMRHTSLQPSSAISKGFKRHMASGYVWRKREKTYSFGFPPVDTPEGQGAGSIITSANDYIKWVKAILYREQPITAKVYDEFLRPRTCQDADALKMESCETMYAGGFDVYKYRDHQIVSHAGSVSGFGSFHFFVPDLEFAGVFTGNVGNADEAAQKLANELIDYILDDKKATKSVEGDEGDGRKRLAAQRNVYNRDILETQRSNLQSQVERSKGHPQTKPLADYVGLYKNTGYHDMEVTVKKGRLYIDAGDRSFGTMFTFHHLANNTDYAVSMRSSRRLGSENLGFVHGQFEFGEKCTSRMGLQLDDDYGKLIWFDRI</sequence>
<organism evidence="4 5">
    <name type="scientific">[Torrubiella] hemipterigena</name>
    <dbReference type="NCBI Taxonomy" id="1531966"/>
    <lineage>
        <taxon>Eukaryota</taxon>
        <taxon>Fungi</taxon>
        <taxon>Dikarya</taxon>
        <taxon>Ascomycota</taxon>
        <taxon>Pezizomycotina</taxon>
        <taxon>Sordariomycetes</taxon>
        <taxon>Hypocreomycetidae</taxon>
        <taxon>Hypocreales</taxon>
        <taxon>Clavicipitaceae</taxon>
        <taxon>Clavicipitaceae incertae sedis</taxon>
        <taxon>'Torrubiella' clade</taxon>
    </lineage>
</organism>
<evidence type="ECO:0000259" key="3">
    <source>
        <dbReference type="Pfam" id="PF11954"/>
    </source>
</evidence>
<evidence type="ECO:0000313" key="4">
    <source>
        <dbReference type="EMBL" id="CEJ93688.1"/>
    </source>
</evidence>
<dbReference type="Proteomes" id="UP000039046">
    <property type="component" value="Unassembled WGS sequence"/>
</dbReference>
<dbReference type="PANTHER" id="PTHR46825:SF9">
    <property type="entry name" value="BETA-LACTAMASE-RELATED DOMAIN-CONTAINING PROTEIN"/>
    <property type="match status" value="1"/>
</dbReference>
<dbReference type="InterPro" id="IPR012338">
    <property type="entry name" value="Beta-lactam/transpept-like"/>
</dbReference>
<feature type="domain" description="Peptidase S12 Pab87-related C-terminal" evidence="3">
    <location>
        <begin position="409"/>
        <end position="507"/>
    </location>
</feature>
<name>A0A0A1TQ30_9HYPO</name>
<keyword evidence="5" id="KW-1185">Reference proteome</keyword>
<dbReference type="HOGENOM" id="CLU_020027_14_1_1"/>
<reference evidence="4 5" key="1">
    <citation type="journal article" date="2015" name="Genome Announc.">
        <title>Draft Genome Sequence and Gene Annotation of the Entomopathogenic Fungus Verticillium hemipterigenum.</title>
        <authorList>
            <person name="Horn F."/>
            <person name="Habel A."/>
            <person name="Scharf D.H."/>
            <person name="Dworschak J."/>
            <person name="Brakhage A.A."/>
            <person name="Guthke R."/>
            <person name="Hertweck C."/>
            <person name="Linde J."/>
        </authorList>
    </citation>
    <scope>NUCLEOTIDE SEQUENCE [LARGE SCALE GENOMIC DNA]</scope>
</reference>
<dbReference type="AlphaFoldDB" id="A0A0A1TQ30"/>
<comment type="similarity">
    <text evidence="1">Belongs to the peptidase S12 family.</text>
</comment>
<dbReference type="STRING" id="1531966.A0A0A1TQ30"/>
<dbReference type="InterPro" id="IPR021860">
    <property type="entry name" value="Peptidase_S12_Pab87-rel_C"/>
</dbReference>
<dbReference type="SUPFAM" id="SSF56601">
    <property type="entry name" value="beta-lactamase/transpeptidase-like"/>
    <property type="match status" value="1"/>
</dbReference>
<dbReference type="Gene3D" id="2.40.128.600">
    <property type="match status" value="1"/>
</dbReference>
<dbReference type="Pfam" id="PF00144">
    <property type="entry name" value="Beta-lactamase"/>
    <property type="match status" value="1"/>
</dbReference>
<dbReference type="PANTHER" id="PTHR46825">
    <property type="entry name" value="D-ALANYL-D-ALANINE-CARBOXYPEPTIDASE/ENDOPEPTIDASE AMPH"/>
    <property type="match status" value="1"/>
</dbReference>